<dbReference type="EMBL" id="MF661791">
    <property type="protein sequence ID" value="ATX75142.1"/>
    <property type="molecule type" value="Genomic_DNA"/>
</dbReference>
<dbReference type="InterPro" id="IPR008786">
    <property type="entry name" value="Poxvirus_A31"/>
</dbReference>
<accession>A0A2C9DTA2</accession>
<evidence type="ECO:0000313" key="2">
    <source>
        <dbReference type="EMBL" id="ATX75142.1"/>
    </source>
</evidence>
<reference evidence="2 3" key="1">
    <citation type="journal article" date="2017" name="Sci. Rep.">
        <title>Molecular and microscopic characterization of a novel Eastern grey kangaroopox virus genome directly from a clinical sample.</title>
        <authorList>
            <person name="Sarker S."/>
            <person name="Roberts H.K."/>
            <person name="Tidd N."/>
            <person name="Ault S."/>
            <person name="Ladmore G."/>
            <person name="Peters A."/>
            <person name="Forwood J.K."/>
            <person name="Helbig K."/>
            <person name="Raidal S.R."/>
        </authorList>
    </citation>
    <scope>NUCLEOTIDE SEQUENCE [LARGE SCALE GENOMIC DNA]</scope>
    <source>
        <strain evidence="2 3">NSW</strain>
    </source>
</reference>
<evidence type="ECO:0000313" key="4">
    <source>
        <dbReference type="Proteomes" id="UP000318205"/>
    </source>
</evidence>
<protein>
    <submittedName>
        <fullName evidence="1">A31R conserved protein</fullName>
    </submittedName>
</protein>
<sequence length="119" mass="13657">MEVFKAILSNEQRFYSDLESLLPREKVVYHHRKVKFVFYSPRAAVVNSYVSPASISHRDFSTLGKVVISGKKLLLLHMDLVYFGVTGNGTVYYLGRSIIDLSLRRRRVFQEIPCSSPES</sequence>
<proteinExistence type="predicted"/>
<name>A0A2C9DTA2_9POXV</name>
<evidence type="ECO:0000313" key="3">
    <source>
        <dbReference type="Proteomes" id="UP000318014"/>
    </source>
</evidence>
<dbReference type="Pfam" id="PF05771">
    <property type="entry name" value="Pox_A31"/>
    <property type="match status" value="1"/>
</dbReference>
<organism evidence="1 4">
    <name type="scientific">Eastern grey kangaroopox virus</name>
    <dbReference type="NCBI Taxonomy" id="2042482"/>
    <lineage>
        <taxon>Viruses</taxon>
        <taxon>Varidnaviria</taxon>
        <taxon>Bamfordvirae</taxon>
        <taxon>Nucleocytoviricota</taxon>
        <taxon>Pokkesviricetes</taxon>
        <taxon>Chitovirales</taxon>
        <taxon>Poxviridae</taxon>
        <taxon>Chordopoxvirinae</taxon>
        <taxon>Macropopoxvirus</taxon>
        <taxon>Macropopoxvirus mgiganteuspox</taxon>
        <taxon>Eastern kangaroopox virus</taxon>
    </lineage>
</organism>
<dbReference type="EMBL" id="MF467281">
    <property type="protein sequence ID" value="ATI21235.1"/>
    <property type="molecule type" value="Genomic_DNA"/>
</dbReference>
<dbReference type="Proteomes" id="UP000318014">
    <property type="component" value="Genome"/>
</dbReference>
<evidence type="ECO:0000313" key="1">
    <source>
        <dbReference type="EMBL" id="ATI21235.1"/>
    </source>
</evidence>
<reference evidence="1 4" key="2">
    <citation type="journal article" date="2017" name="Virus Res.">
        <title>Complete genomic characterisation of two novel poxviruses (WKPV and EKPV) from western and eastern grey kangaroos.</title>
        <authorList>
            <person name="Bennett M."/>
            <person name="Tu S.L."/>
            <person name="Upton C."/>
            <person name="McArtor C."/>
            <person name="Gillett A."/>
            <person name="Laird T."/>
            <person name="O'Dea M."/>
        </authorList>
    </citation>
    <scope>NUCLEOTIDE SEQUENCE [LARGE SCALE GENOMIC DNA]</scope>
    <source>
        <strain evidence="1">Sunshine Coast</strain>
    </source>
</reference>
<keyword evidence="4" id="KW-1185">Reference proteome</keyword>
<reference evidence="2" key="3">
    <citation type="submission" date="2018-08" db="EMBL/GenBank/DDBJ databases">
        <authorList>
            <person name="Ferrada E.E."/>
            <person name="Latorre B.A."/>
        </authorList>
    </citation>
    <scope>NUCLEOTIDE SEQUENCE</scope>
    <source>
        <strain evidence="2">NSW</strain>
    </source>
</reference>
<gene>
    <name evidence="2" type="ORF">EKPV-NSW-ORF155</name>
</gene>
<dbReference type="Proteomes" id="UP000318205">
    <property type="component" value="Segment"/>
</dbReference>